<dbReference type="CDD" id="cd00851">
    <property type="entry name" value="MTH1175"/>
    <property type="match status" value="1"/>
</dbReference>
<proteinExistence type="predicted"/>
<dbReference type="InterPro" id="IPR036105">
    <property type="entry name" value="DiNase_FeMo-co_biosyn_sf"/>
</dbReference>
<evidence type="ECO:0000313" key="2">
    <source>
        <dbReference type="EMBL" id="GLI52768.1"/>
    </source>
</evidence>
<dbReference type="SUPFAM" id="SSF53146">
    <property type="entry name" value="Nitrogenase accessory factor-like"/>
    <property type="match status" value="1"/>
</dbReference>
<evidence type="ECO:0000313" key="3">
    <source>
        <dbReference type="Proteomes" id="UP001144297"/>
    </source>
</evidence>
<name>A0A9W6GF72_9BACT</name>
<accession>A0A9W6GF72</accession>
<dbReference type="Pfam" id="PF02579">
    <property type="entry name" value="Nitro_FeMo-Co"/>
    <property type="match status" value="1"/>
</dbReference>
<protein>
    <submittedName>
        <fullName evidence="2">Iron-molybdenum cofactor-binding protein</fullName>
    </submittedName>
</protein>
<sequence length="122" mass="13006">MRLAIATENGHVAQHFGRCPGFTVVEINDGKVVRKDFIENPGYKAHQPGAVPMFLRNQNVDCVIAGGMGPNAVMNLQASGIKVIVGITGSIDETIEKFLNGSLKGGESLCEHGEHGHEGCKH</sequence>
<dbReference type="InterPro" id="IPR051840">
    <property type="entry name" value="NifX/NifY_domain"/>
</dbReference>
<dbReference type="EMBL" id="BSDX01000001">
    <property type="protein sequence ID" value="GLI52768.1"/>
    <property type="molecule type" value="Genomic_DNA"/>
</dbReference>
<keyword evidence="3" id="KW-1185">Reference proteome</keyword>
<dbReference type="Gene3D" id="3.30.420.130">
    <property type="entry name" value="Dinitrogenase iron-molybdenum cofactor biosynthesis domain"/>
    <property type="match status" value="1"/>
</dbReference>
<reference evidence="2" key="1">
    <citation type="submission" date="2022-12" db="EMBL/GenBank/DDBJ databases">
        <title>Reference genome sequencing for broad-spectrum identification of bacterial and archaeal isolates by mass spectrometry.</title>
        <authorList>
            <person name="Sekiguchi Y."/>
            <person name="Tourlousse D.M."/>
        </authorList>
    </citation>
    <scope>NUCLEOTIDE SEQUENCE</scope>
    <source>
        <strain evidence="2">TSL-P1</strain>
    </source>
</reference>
<dbReference type="PANTHER" id="PTHR33937:SF2">
    <property type="entry name" value="DINITROGENASE IRON-MOLYBDENUM COFACTOR BIOSYNTHESIS DOMAIN-CONTAINING PROTEIN"/>
    <property type="match status" value="1"/>
</dbReference>
<dbReference type="PANTHER" id="PTHR33937">
    <property type="entry name" value="IRON-MOLYBDENUM PROTEIN-RELATED-RELATED"/>
    <property type="match status" value="1"/>
</dbReference>
<evidence type="ECO:0000259" key="1">
    <source>
        <dbReference type="Pfam" id="PF02579"/>
    </source>
</evidence>
<feature type="domain" description="Dinitrogenase iron-molybdenum cofactor biosynthesis" evidence="1">
    <location>
        <begin position="9"/>
        <end position="99"/>
    </location>
</feature>
<organism evidence="2 3">
    <name type="scientific">Thermodesulfovibrio yellowstonii</name>
    <dbReference type="NCBI Taxonomy" id="28262"/>
    <lineage>
        <taxon>Bacteria</taxon>
        <taxon>Pseudomonadati</taxon>
        <taxon>Nitrospirota</taxon>
        <taxon>Thermodesulfovibrionia</taxon>
        <taxon>Thermodesulfovibrionales</taxon>
        <taxon>Thermodesulfovibrionaceae</taxon>
        <taxon>Thermodesulfovibrio</taxon>
    </lineage>
</organism>
<dbReference type="Proteomes" id="UP001144297">
    <property type="component" value="Unassembled WGS sequence"/>
</dbReference>
<dbReference type="InterPro" id="IPR033913">
    <property type="entry name" value="MTH1175_dom"/>
</dbReference>
<gene>
    <name evidence="2" type="ORF">TISLANDTSLP1_04610</name>
</gene>
<dbReference type="AlphaFoldDB" id="A0A9W6GF72"/>
<comment type="caution">
    <text evidence="2">The sequence shown here is derived from an EMBL/GenBank/DDBJ whole genome shotgun (WGS) entry which is preliminary data.</text>
</comment>
<dbReference type="InterPro" id="IPR003731">
    <property type="entry name" value="Di-Nase_FeMo-co_biosynth"/>
</dbReference>